<keyword evidence="1" id="KW-0472">Membrane</keyword>
<dbReference type="Proteomes" id="UP000193978">
    <property type="component" value="Chromosome"/>
</dbReference>
<keyword evidence="1" id="KW-1133">Transmembrane helix</keyword>
<proteinExistence type="predicted"/>
<dbReference type="EMBL" id="CP019948">
    <property type="protein sequence ID" value="ARN80516.1"/>
    <property type="molecule type" value="Genomic_DNA"/>
</dbReference>
<accession>A0A1W6MSK3</accession>
<evidence type="ECO:0000313" key="3">
    <source>
        <dbReference type="Proteomes" id="UP000193978"/>
    </source>
</evidence>
<dbReference type="AlphaFoldDB" id="A0A1W6MSK3"/>
<protein>
    <submittedName>
        <fullName evidence="2">Uncharacterized protein</fullName>
    </submittedName>
</protein>
<keyword evidence="1" id="KW-0812">Transmembrane</keyword>
<evidence type="ECO:0000313" key="2">
    <source>
        <dbReference type="EMBL" id="ARN80516.1"/>
    </source>
</evidence>
<feature type="transmembrane region" description="Helical" evidence="1">
    <location>
        <begin position="25"/>
        <end position="47"/>
    </location>
</feature>
<dbReference type="KEGG" id="mbry:B1812_04925"/>
<organism evidence="2 3">
    <name type="scientific">Methylocystis bryophila</name>
    <dbReference type="NCBI Taxonomy" id="655015"/>
    <lineage>
        <taxon>Bacteria</taxon>
        <taxon>Pseudomonadati</taxon>
        <taxon>Pseudomonadota</taxon>
        <taxon>Alphaproteobacteria</taxon>
        <taxon>Hyphomicrobiales</taxon>
        <taxon>Methylocystaceae</taxon>
        <taxon>Methylocystis</taxon>
    </lineage>
</organism>
<name>A0A1W6MSK3_9HYPH</name>
<gene>
    <name evidence="2" type="ORF">B1812_04925</name>
</gene>
<reference evidence="2 3" key="1">
    <citation type="submission" date="2017-02" db="EMBL/GenBank/DDBJ databases">
        <authorList>
            <person name="Peterson S.W."/>
        </authorList>
    </citation>
    <scope>NUCLEOTIDE SEQUENCE [LARGE SCALE GENOMIC DNA]</scope>
    <source>
        <strain evidence="2 3">S285</strain>
    </source>
</reference>
<sequence>MGAVAPVLIVGAIPSLIVLMAAPPAFIYIFAFIALTPMCGAVVWRVLPPVRNSETFGELINRVANAGDWIFVARMVRRSNRVTSLPRAPSLPSDWQ</sequence>
<evidence type="ECO:0000256" key="1">
    <source>
        <dbReference type="SAM" id="Phobius"/>
    </source>
</evidence>
<keyword evidence="3" id="KW-1185">Reference proteome</keyword>